<dbReference type="Gene3D" id="2.20.100.10">
    <property type="entry name" value="Thrombospondin type-1 (TSP1) repeat"/>
    <property type="match status" value="1"/>
</dbReference>
<feature type="transmembrane region" description="Helical" evidence="1">
    <location>
        <begin position="215"/>
        <end position="240"/>
    </location>
</feature>
<dbReference type="SUPFAM" id="SSF82895">
    <property type="entry name" value="TSP-1 type 1 repeat"/>
    <property type="match status" value="1"/>
</dbReference>
<protein>
    <submittedName>
        <fullName evidence="3">Uncharacterized protein</fullName>
    </submittedName>
</protein>
<keyword evidence="4" id="KW-1185">Reference proteome</keyword>
<organism evidence="3 4">
    <name type="scientific">Sphagnum troendelagicum</name>
    <dbReference type="NCBI Taxonomy" id="128251"/>
    <lineage>
        <taxon>Eukaryota</taxon>
        <taxon>Viridiplantae</taxon>
        <taxon>Streptophyta</taxon>
        <taxon>Embryophyta</taxon>
        <taxon>Bryophyta</taxon>
        <taxon>Sphagnophytina</taxon>
        <taxon>Sphagnopsida</taxon>
        <taxon>Sphagnales</taxon>
        <taxon>Sphagnaceae</taxon>
        <taxon>Sphagnum</taxon>
    </lineage>
</organism>
<evidence type="ECO:0000256" key="2">
    <source>
        <dbReference type="SAM" id="SignalP"/>
    </source>
</evidence>
<reference evidence="3 4" key="1">
    <citation type="submission" date="2024-02" db="EMBL/GenBank/DDBJ databases">
        <authorList>
            <consortium name="ELIXIR-Norway"/>
            <consortium name="Elixir Norway"/>
        </authorList>
    </citation>
    <scope>NUCLEOTIDE SEQUENCE [LARGE SCALE GENOMIC DNA]</scope>
</reference>
<evidence type="ECO:0000313" key="3">
    <source>
        <dbReference type="EMBL" id="CAK9190117.1"/>
    </source>
</evidence>
<name>A0ABP0T932_9BRYO</name>
<evidence type="ECO:0000256" key="1">
    <source>
        <dbReference type="SAM" id="Phobius"/>
    </source>
</evidence>
<feature type="signal peptide" evidence="2">
    <location>
        <begin position="1"/>
        <end position="27"/>
    </location>
</feature>
<keyword evidence="2" id="KW-0732">Signal</keyword>
<dbReference type="InterPro" id="IPR036383">
    <property type="entry name" value="TSP1_rpt_sf"/>
</dbReference>
<dbReference type="Proteomes" id="UP001497512">
    <property type="component" value="Chromosome 1"/>
</dbReference>
<dbReference type="Pfam" id="PF19030">
    <property type="entry name" value="TSP1_ADAMTS"/>
    <property type="match status" value="1"/>
</dbReference>
<keyword evidence="1" id="KW-0812">Transmembrane</keyword>
<proteinExistence type="predicted"/>
<sequence length="259" mass="28508">MDCSTSFSRTCIALTLCVSLFFLQVSAEGCYWISSCQNIWMGGCGPGSTQVETSNDCKGLCAEPHYPSCPPFFTRFQCCKEGKAMEHADCGRCSNKVDVGEEWLCCSDCSEPQITDTDARVGFCQTVASLGSQLKPREVVRWSTREWGKCSTGCGGGLRKRDVKCLRYVEHALHLPAVVDDSECPAAAMPAREEACNLTACSGTRLHHKKKRLPIWAIMLISLFTIATAGGLAFAGYLLYKRRTENSNHGFVYVMLEGY</sequence>
<dbReference type="InterPro" id="IPR000884">
    <property type="entry name" value="TSP1_rpt"/>
</dbReference>
<keyword evidence="1" id="KW-0472">Membrane</keyword>
<evidence type="ECO:0000313" key="4">
    <source>
        <dbReference type="Proteomes" id="UP001497512"/>
    </source>
</evidence>
<dbReference type="SMART" id="SM00209">
    <property type="entry name" value="TSP1"/>
    <property type="match status" value="1"/>
</dbReference>
<gene>
    <name evidence="3" type="ORF">CSSPTR1EN2_LOCUS667</name>
</gene>
<feature type="chain" id="PRO_5045512408" evidence="2">
    <location>
        <begin position="28"/>
        <end position="259"/>
    </location>
</feature>
<accession>A0ABP0T932</accession>
<dbReference type="EMBL" id="OZ019893">
    <property type="protein sequence ID" value="CAK9190117.1"/>
    <property type="molecule type" value="Genomic_DNA"/>
</dbReference>
<keyword evidence="1" id="KW-1133">Transmembrane helix</keyword>
<dbReference type="PROSITE" id="PS50092">
    <property type="entry name" value="TSP1"/>
    <property type="match status" value="1"/>
</dbReference>